<evidence type="ECO:0000313" key="2">
    <source>
        <dbReference type="Proteomes" id="UP001152599"/>
    </source>
</evidence>
<dbReference type="InterPro" id="IPR012347">
    <property type="entry name" value="Ferritin-like"/>
</dbReference>
<proteinExistence type="predicted"/>
<dbReference type="PANTHER" id="PTHR30565:SF9">
    <property type="entry name" value="PROTEIN YCIF"/>
    <property type="match status" value="1"/>
</dbReference>
<dbReference type="CDD" id="cd07909">
    <property type="entry name" value="YciF"/>
    <property type="match status" value="1"/>
</dbReference>
<dbReference type="Proteomes" id="UP001152599">
    <property type="component" value="Unassembled WGS sequence"/>
</dbReference>
<dbReference type="InterPro" id="IPR010287">
    <property type="entry name" value="DUF892_YciF-like"/>
</dbReference>
<dbReference type="RefSeq" id="WP_304421137.1">
    <property type="nucleotide sequence ID" value="NZ_JANCMU010000007.1"/>
</dbReference>
<dbReference type="InterPro" id="IPR047114">
    <property type="entry name" value="YciF"/>
</dbReference>
<dbReference type="Gene3D" id="1.20.1260.10">
    <property type="match status" value="1"/>
</dbReference>
<dbReference type="PANTHER" id="PTHR30565">
    <property type="entry name" value="PROTEIN YCIF"/>
    <property type="match status" value="1"/>
</dbReference>
<evidence type="ECO:0000313" key="1">
    <source>
        <dbReference type="EMBL" id="MDG4946823.1"/>
    </source>
</evidence>
<dbReference type="SUPFAM" id="SSF47240">
    <property type="entry name" value="Ferritin-like"/>
    <property type="match status" value="1"/>
</dbReference>
<dbReference type="InterPro" id="IPR009078">
    <property type="entry name" value="Ferritin-like_SF"/>
</dbReference>
<keyword evidence="2" id="KW-1185">Reference proteome</keyword>
<reference evidence="1" key="1">
    <citation type="submission" date="2022-07" db="EMBL/GenBank/DDBJ databases">
        <title>Description and genome-wide analysis of Profundicola chukchiensis gen. nov., sp. nov., marine bacteria isolated from bottom sediments of the Chukchi Sea.</title>
        <authorList>
            <person name="Romanenko L."/>
            <person name="Otstavnykh N."/>
            <person name="Kurilenko V."/>
            <person name="Eremeev V."/>
            <person name="Velansky P."/>
            <person name="Mikhailov V."/>
            <person name="Isaeva M."/>
        </authorList>
    </citation>
    <scope>NUCLEOTIDE SEQUENCE</scope>
    <source>
        <strain evidence="1">KMM 9713</strain>
    </source>
</reference>
<protein>
    <submittedName>
        <fullName evidence="1">Ferritin-like domain-containing protein</fullName>
    </submittedName>
</protein>
<sequence>MKNLQELFEHELKDLYSAEKQLVEALPKMHDAATHKELKKSFADHLEQTKGHRDKVKSILDDLGVNPGSTKCDGMEGLIKEGEAVIKEDAPSNVKDAALISAAQRVEHYEMAGYGTASEYARVLGHEKHAKTLESILAEETKSDRHLNGLALKEINKSAM</sequence>
<comment type="caution">
    <text evidence="1">The sequence shown here is derived from an EMBL/GenBank/DDBJ whole genome shotgun (WGS) entry which is preliminary data.</text>
</comment>
<dbReference type="EMBL" id="JANCMU010000007">
    <property type="protein sequence ID" value="MDG4946823.1"/>
    <property type="molecule type" value="Genomic_DNA"/>
</dbReference>
<gene>
    <name evidence="1" type="ORF">NMK71_10380</name>
</gene>
<organism evidence="1 2">
    <name type="scientific">Profundicola chukchiensis</name>
    <dbReference type="NCBI Taxonomy" id="2961959"/>
    <lineage>
        <taxon>Bacteria</taxon>
        <taxon>Pseudomonadati</taxon>
        <taxon>Bacteroidota</taxon>
        <taxon>Flavobacteriia</taxon>
        <taxon>Flavobacteriales</taxon>
        <taxon>Weeksellaceae</taxon>
        <taxon>Profundicola</taxon>
    </lineage>
</organism>
<accession>A0A9X4MXR1</accession>
<name>A0A9X4MXR1_9FLAO</name>
<dbReference type="AlphaFoldDB" id="A0A9X4MXR1"/>
<dbReference type="Pfam" id="PF05974">
    <property type="entry name" value="DUF892"/>
    <property type="match status" value="1"/>
</dbReference>